<reference evidence="3 5" key="1">
    <citation type="submission" date="2019-12" db="EMBL/GenBank/DDBJ databases">
        <title>Genomic-based taxomic classification of the family Erythrobacteraceae.</title>
        <authorList>
            <person name="Xu L."/>
        </authorList>
    </citation>
    <scope>NUCLEOTIDE SEQUENCE [LARGE SCALE GENOMIC DNA]</scope>
    <source>
        <strain evidence="3 5">JCM 16677</strain>
    </source>
</reference>
<proteinExistence type="inferred from homology"/>
<organism evidence="3 5">
    <name type="scientific">Parerythrobacter jejuensis</name>
    <dbReference type="NCBI Taxonomy" id="795812"/>
    <lineage>
        <taxon>Bacteria</taxon>
        <taxon>Pseudomonadati</taxon>
        <taxon>Pseudomonadota</taxon>
        <taxon>Alphaproteobacteria</taxon>
        <taxon>Sphingomonadales</taxon>
        <taxon>Erythrobacteraceae</taxon>
        <taxon>Parerythrobacter</taxon>
    </lineage>
</organism>
<dbReference type="InterPro" id="IPR038673">
    <property type="entry name" value="OprB_sf"/>
</dbReference>
<evidence type="ECO:0008006" key="6">
    <source>
        <dbReference type="Google" id="ProtNLM"/>
    </source>
</evidence>
<evidence type="ECO:0000313" key="5">
    <source>
        <dbReference type="Proteomes" id="UP000446786"/>
    </source>
</evidence>
<dbReference type="GO" id="GO:0008643">
    <property type="term" value="P:carbohydrate transport"/>
    <property type="evidence" value="ECO:0007669"/>
    <property type="project" value="InterPro"/>
</dbReference>
<dbReference type="GO" id="GO:0015288">
    <property type="term" value="F:porin activity"/>
    <property type="evidence" value="ECO:0007669"/>
    <property type="project" value="InterPro"/>
</dbReference>
<evidence type="ECO:0000256" key="1">
    <source>
        <dbReference type="ARBA" id="ARBA00008769"/>
    </source>
</evidence>
<accession>A0A845ANT5</accession>
<dbReference type="Pfam" id="PF04966">
    <property type="entry name" value="OprB"/>
    <property type="match status" value="1"/>
</dbReference>
<comment type="caution">
    <text evidence="3">The sequence shown here is derived from an EMBL/GenBank/DDBJ whole genome shotgun (WGS) entry which is preliminary data.</text>
</comment>
<dbReference type="InterPro" id="IPR007049">
    <property type="entry name" value="Carb-sel_porin_OprB"/>
</dbReference>
<sequence>MQLRVTVLACVFVSALLGSSTLFAQESEEEAPSKPEVEFVWSQFVASSIIEGGDSDPVYGGRVDIYAEVPGSAIGLDDSITIDIHPEFRYGTGVNGDIGLLPSQTGLFYPADDGEEFDLSVSVTKRWKSGTTLQVGKVNVLDIAQGLPVVGGGGIEGFQNLAFALPPSTIVPQELVGALLTVPTKKALYRLWVFDPELRTQDSGLEDPFSTGVGALASVTFPVKLGGEPGYYAVKLAGTTRTGPPVEVLPSVLVPPAGANFGRKKGTASIVLAGYQFLDTYEDAPGKGWGVFGQVFFSDGDPTPLDVSGFFGVSGNPKFRPQDRFGVAWFRYSLSDGLVRDLDHVLAFEDEEGIEAFYTFEVAKPLRITADVQYIDSSIKSRKPGWVLSLRAVTRF</sequence>
<dbReference type="AlphaFoldDB" id="A0A845ANT5"/>
<gene>
    <name evidence="3" type="ORF">GRI94_04685</name>
    <name evidence="4" type="ORF">GRI94_18775</name>
</gene>
<evidence type="ECO:0000313" key="3">
    <source>
        <dbReference type="EMBL" id="MXP31119.1"/>
    </source>
</evidence>
<dbReference type="EMBL" id="WTYE01000001">
    <property type="protein sequence ID" value="MXP31119.1"/>
    <property type="molecule type" value="Genomic_DNA"/>
</dbReference>
<dbReference type="RefSeq" id="WP_160778592.1">
    <property type="nucleotide sequence ID" value="NZ_WTYE01000001.1"/>
</dbReference>
<keyword evidence="2" id="KW-0732">Signal</keyword>
<dbReference type="Gene3D" id="2.40.160.180">
    <property type="entry name" value="Carbohydrate-selective porin OprB"/>
    <property type="match status" value="1"/>
</dbReference>
<keyword evidence="5" id="KW-1185">Reference proteome</keyword>
<dbReference type="Proteomes" id="UP000446786">
    <property type="component" value="Unassembled WGS sequence"/>
</dbReference>
<dbReference type="EMBL" id="WTYE01000001">
    <property type="protein sequence ID" value="MXP33879.1"/>
    <property type="molecule type" value="Genomic_DNA"/>
</dbReference>
<dbReference type="GO" id="GO:0016020">
    <property type="term" value="C:membrane"/>
    <property type="evidence" value="ECO:0007669"/>
    <property type="project" value="InterPro"/>
</dbReference>
<protein>
    <recommendedName>
        <fullName evidence="6">Porin</fullName>
    </recommendedName>
</protein>
<feature type="chain" id="PRO_5044519579" description="Porin" evidence="2">
    <location>
        <begin position="25"/>
        <end position="396"/>
    </location>
</feature>
<feature type="signal peptide" evidence="2">
    <location>
        <begin position="1"/>
        <end position="24"/>
    </location>
</feature>
<dbReference type="OrthoDB" id="177316at2"/>
<evidence type="ECO:0000256" key="2">
    <source>
        <dbReference type="RuleBase" id="RU363072"/>
    </source>
</evidence>
<evidence type="ECO:0000313" key="4">
    <source>
        <dbReference type="EMBL" id="MXP33879.1"/>
    </source>
</evidence>
<comment type="similarity">
    <text evidence="1 2">Belongs to the OprB family.</text>
</comment>
<name>A0A845ANT5_9SPHN</name>